<evidence type="ECO:0000259" key="3">
    <source>
        <dbReference type="Pfam" id="PF01106"/>
    </source>
</evidence>
<dbReference type="GeneID" id="95514336"/>
<evidence type="ECO:0000256" key="1">
    <source>
        <dbReference type="ARBA" id="ARBA00049958"/>
    </source>
</evidence>
<name>A0A1H5BZU8_9ACTN</name>
<dbReference type="SUPFAM" id="SSF117916">
    <property type="entry name" value="Fe-S cluster assembly (FSCA) domain-like"/>
    <property type="match status" value="1"/>
</dbReference>
<feature type="region of interest" description="Disordered" evidence="2">
    <location>
        <begin position="174"/>
        <end position="193"/>
    </location>
</feature>
<dbReference type="RefSeq" id="WP_074993235.1">
    <property type="nucleotide sequence ID" value="NZ_FNTD01000004.1"/>
</dbReference>
<dbReference type="STRING" id="67331.SAMN04490357_5255"/>
<proteinExistence type="predicted"/>
<dbReference type="InterPro" id="IPR001075">
    <property type="entry name" value="NIF_FeS_clus_asmbl_NifU_C"/>
</dbReference>
<evidence type="ECO:0000256" key="2">
    <source>
        <dbReference type="SAM" id="MobiDB-lite"/>
    </source>
</evidence>
<comment type="function">
    <text evidence="1">May be involved in the formation or repair of [Fe-S] clusters present in iron-sulfur proteins.</text>
</comment>
<gene>
    <name evidence="4" type="ORF">SAMN04490357_5255</name>
</gene>
<protein>
    <submittedName>
        <fullName evidence="4">NifU-like domain-containing protein</fullName>
    </submittedName>
</protein>
<dbReference type="AlphaFoldDB" id="A0A1H5BZU8"/>
<dbReference type="GO" id="GO:0016226">
    <property type="term" value="P:iron-sulfur cluster assembly"/>
    <property type="evidence" value="ECO:0007669"/>
    <property type="project" value="InterPro"/>
</dbReference>
<sequence>MTAVPMHPEPTTDPQTVRWVIPAGTLPLVGPITDAPAGLGTMLHSGTVAAIEVEPQAVLIRLAPDHTWTTIGPRVRDALGTALGHPDQWRPATTLTEDDLLHAALQDVLNGPAGDYIRSHGGEATIVSAQDRRAEVRLSGTCTHCPAADFTLHSRLESELRKRFPALLELRATEQPGRRRPGPTWLSLRRRGA</sequence>
<organism evidence="4 5">
    <name type="scientific">Streptomyces misionensis</name>
    <dbReference type="NCBI Taxonomy" id="67331"/>
    <lineage>
        <taxon>Bacteria</taxon>
        <taxon>Bacillati</taxon>
        <taxon>Actinomycetota</taxon>
        <taxon>Actinomycetes</taxon>
        <taxon>Kitasatosporales</taxon>
        <taxon>Streptomycetaceae</taxon>
        <taxon>Streptomyces</taxon>
    </lineage>
</organism>
<dbReference type="GO" id="GO:0005506">
    <property type="term" value="F:iron ion binding"/>
    <property type="evidence" value="ECO:0007669"/>
    <property type="project" value="InterPro"/>
</dbReference>
<dbReference type="Gene3D" id="3.30.300.130">
    <property type="entry name" value="Fe-S cluster assembly (FSCA)"/>
    <property type="match status" value="1"/>
</dbReference>
<dbReference type="EMBL" id="FNTD01000004">
    <property type="protein sequence ID" value="SED59741.1"/>
    <property type="molecule type" value="Genomic_DNA"/>
</dbReference>
<dbReference type="Proteomes" id="UP000182375">
    <property type="component" value="Unassembled WGS sequence"/>
</dbReference>
<feature type="domain" description="NIF system FeS cluster assembly NifU C-terminal" evidence="3">
    <location>
        <begin position="116"/>
        <end position="167"/>
    </location>
</feature>
<evidence type="ECO:0000313" key="4">
    <source>
        <dbReference type="EMBL" id="SED59741.1"/>
    </source>
</evidence>
<evidence type="ECO:0000313" key="5">
    <source>
        <dbReference type="Proteomes" id="UP000182375"/>
    </source>
</evidence>
<dbReference type="Pfam" id="PF01106">
    <property type="entry name" value="NifU"/>
    <property type="match status" value="1"/>
</dbReference>
<reference evidence="4 5" key="1">
    <citation type="submission" date="2016-10" db="EMBL/GenBank/DDBJ databases">
        <authorList>
            <person name="de Groot N.N."/>
        </authorList>
    </citation>
    <scope>NUCLEOTIDE SEQUENCE [LARGE SCALE GENOMIC DNA]</scope>
    <source>
        <strain evidence="4 5">DSM 40306</strain>
    </source>
</reference>
<dbReference type="GO" id="GO:0051536">
    <property type="term" value="F:iron-sulfur cluster binding"/>
    <property type="evidence" value="ECO:0007669"/>
    <property type="project" value="InterPro"/>
</dbReference>
<accession>A0A1H5BZU8</accession>
<dbReference type="InterPro" id="IPR034904">
    <property type="entry name" value="FSCA_dom_sf"/>
</dbReference>